<dbReference type="Proteomes" id="UP000217790">
    <property type="component" value="Unassembled WGS sequence"/>
</dbReference>
<protein>
    <recommendedName>
        <fullName evidence="1">SWIRM domain-containing protein</fullName>
    </recommendedName>
</protein>
<name>A0A2H3ECN8_ARMGA</name>
<dbReference type="GO" id="GO:0010468">
    <property type="term" value="P:regulation of gene expression"/>
    <property type="evidence" value="ECO:0007669"/>
    <property type="project" value="UniProtKB-ARBA"/>
</dbReference>
<dbReference type="InterPro" id="IPR007526">
    <property type="entry name" value="SWIRM"/>
</dbReference>
<dbReference type="InParanoid" id="A0A2H3ECN8"/>
<feature type="domain" description="SWIRM" evidence="1">
    <location>
        <begin position="1"/>
        <end position="64"/>
    </location>
</feature>
<evidence type="ECO:0000259" key="1">
    <source>
        <dbReference type="PROSITE" id="PS50934"/>
    </source>
</evidence>
<evidence type="ECO:0000313" key="2">
    <source>
        <dbReference type="EMBL" id="PBK99057.1"/>
    </source>
</evidence>
<keyword evidence="3" id="KW-1185">Reference proteome</keyword>
<dbReference type="EMBL" id="KZ293647">
    <property type="protein sequence ID" value="PBK99057.1"/>
    <property type="molecule type" value="Genomic_DNA"/>
</dbReference>
<accession>A0A2H3ECN8</accession>
<dbReference type="PROSITE" id="PS50934">
    <property type="entry name" value="SWIRM"/>
    <property type="match status" value="1"/>
</dbReference>
<gene>
    <name evidence="2" type="ORF">ARMGADRAFT_487612</name>
</gene>
<evidence type="ECO:0000313" key="3">
    <source>
        <dbReference type="Proteomes" id="UP000217790"/>
    </source>
</evidence>
<proteinExistence type="predicted"/>
<sequence>MAQYLTARDRLVPWKWRLELVVYITSHDGTPKRVPDFHFYDQGRQFMIGFGFCGLGVASAAAPRPLSVARGSGYALAVRYRYRST</sequence>
<organism evidence="2 3">
    <name type="scientific">Armillaria gallica</name>
    <name type="common">Bulbous honey fungus</name>
    <name type="synonym">Armillaria bulbosa</name>
    <dbReference type="NCBI Taxonomy" id="47427"/>
    <lineage>
        <taxon>Eukaryota</taxon>
        <taxon>Fungi</taxon>
        <taxon>Dikarya</taxon>
        <taxon>Basidiomycota</taxon>
        <taxon>Agaricomycotina</taxon>
        <taxon>Agaricomycetes</taxon>
        <taxon>Agaricomycetidae</taxon>
        <taxon>Agaricales</taxon>
        <taxon>Marasmiineae</taxon>
        <taxon>Physalacriaceae</taxon>
        <taxon>Armillaria</taxon>
    </lineage>
</organism>
<reference evidence="3" key="1">
    <citation type="journal article" date="2017" name="Nat. Ecol. Evol.">
        <title>Genome expansion and lineage-specific genetic innovations in the forest pathogenic fungi Armillaria.</title>
        <authorList>
            <person name="Sipos G."/>
            <person name="Prasanna A.N."/>
            <person name="Walter M.C."/>
            <person name="O'Connor E."/>
            <person name="Balint B."/>
            <person name="Krizsan K."/>
            <person name="Kiss B."/>
            <person name="Hess J."/>
            <person name="Varga T."/>
            <person name="Slot J."/>
            <person name="Riley R."/>
            <person name="Boka B."/>
            <person name="Rigling D."/>
            <person name="Barry K."/>
            <person name="Lee J."/>
            <person name="Mihaltcheva S."/>
            <person name="LaButti K."/>
            <person name="Lipzen A."/>
            <person name="Waldron R."/>
            <person name="Moloney N.M."/>
            <person name="Sperisen C."/>
            <person name="Kredics L."/>
            <person name="Vagvoelgyi C."/>
            <person name="Patrignani A."/>
            <person name="Fitzpatrick D."/>
            <person name="Nagy I."/>
            <person name="Doyle S."/>
            <person name="Anderson J.B."/>
            <person name="Grigoriev I.V."/>
            <person name="Gueldener U."/>
            <person name="Muensterkoetter M."/>
            <person name="Nagy L.G."/>
        </authorList>
    </citation>
    <scope>NUCLEOTIDE SEQUENCE [LARGE SCALE GENOMIC DNA]</scope>
    <source>
        <strain evidence="3">Ar21-2</strain>
    </source>
</reference>
<dbReference type="AlphaFoldDB" id="A0A2H3ECN8"/>